<dbReference type="CDD" id="cd16328">
    <property type="entry name" value="RseA_N"/>
    <property type="match status" value="1"/>
</dbReference>
<evidence type="ECO:0000313" key="4">
    <source>
        <dbReference type="Proteomes" id="UP001160550"/>
    </source>
</evidence>
<evidence type="ECO:0000313" key="3">
    <source>
        <dbReference type="EMBL" id="MDH7452876.1"/>
    </source>
</evidence>
<feature type="compositionally biased region" description="Low complexity" evidence="1">
    <location>
        <begin position="294"/>
        <end position="303"/>
    </location>
</feature>
<reference evidence="3" key="2">
    <citation type="submission" date="2023-04" db="EMBL/GenBank/DDBJ databases">
        <authorList>
            <person name="Sun J.-Q."/>
        </authorList>
    </citation>
    <scope>NUCLEOTIDE SEQUENCE</scope>
    <source>
        <strain evidence="3">CC-YY355</strain>
    </source>
</reference>
<gene>
    <name evidence="3" type="ORF">QF205_07235</name>
</gene>
<evidence type="ECO:0000259" key="2">
    <source>
        <dbReference type="Pfam" id="PF03872"/>
    </source>
</evidence>
<keyword evidence="4" id="KW-1185">Reference proteome</keyword>
<feature type="domain" description="Anti sigma-E protein RseA N-terminal" evidence="2">
    <location>
        <begin position="25"/>
        <end position="96"/>
    </location>
</feature>
<dbReference type="Gene3D" id="1.10.10.880">
    <property type="entry name" value="Anti sigma-E protein RseA, N-terminal domain"/>
    <property type="match status" value="1"/>
</dbReference>
<dbReference type="RefSeq" id="WP_280942089.1">
    <property type="nucleotide sequence ID" value="NZ_JARYGX010000014.1"/>
</dbReference>
<comment type="caution">
    <text evidence="3">The sequence shown here is derived from an EMBL/GenBank/DDBJ whole genome shotgun (WGS) entry which is preliminary data.</text>
</comment>
<name>A0ABT6MRH3_9GAMM</name>
<sequence>MTSVEDNDTVQIGPDPDKLFVYHRQQLSAMLDGELSPDEAKFMLRRLQHDTELASCWERWQVCGDVLRGRRNDLLPADFAQRVALAVGAGAAVAAEPPPARRTAGPRLARWGGGAAVAASVALMAVFATRQLPDPSLEPAVSPAPMVARADVATPDVAPAGDPAPAAVAQVEAPARPEAAMALAAVAAAESPRRAAQRRATRSAPRAEVAEVATAPSLVASSHPLPDLHPKDAIAPVEAFALPQATTRPWPRSLLAPQGGFTVASGSLLPREPRFEPLLPGARAWPEPAPAPATEPAADPVLH</sequence>
<dbReference type="EMBL" id="JARYGX010000014">
    <property type="protein sequence ID" value="MDH7452876.1"/>
    <property type="molecule type" value="Genomic_DNA"/>
</dbReference>
<dbReference type="InterPro" id="IPR036147">
    <property type="entry name" value="Anti-sigma_E_RseA_N_sf"/>
</dbReference>
<organism evidence="3 4">
    <name type="scientific">Luteimonas composti</name>
    <dbReference type="NCBI Taxonomy" id="398257"/>
    <lineage>
        <taxon>Bacteria</taxon>
        <taxon>Pseudomonadati</taxon>
        <taxon>Pseudomonadota</taxon>
        <taxon>Gammaproteobacteria</taxon>
        <taxon>Lysobacterales</taxon>
        <taxon>Lysobacteraceae</taxon>
        <taxon>Luteimonas</taxon>
    </lineage>
</organism>
<dbReference type="PANTHER" id="PTHR38104">
    <property type="match status" value="1"/>
</dbReference>
<dbReference type="InterPro" id="IPR005572">
    <property type="entry name" value="Anti-sigma_E_RseA_N"/>
</dbReference>
<protein>
    <submittedName>
        <fullName evidence="3">Sigma-E factor negative regulatory protein</fullName>
    </submittedName>
</protein>
<reference evidence="3" key="1">
    <citation type="journal article" date="2007" name="Int. J. Syst. Evol. Microbiol.">
        <title>Luteimonas composti sp. nov., a moderately thermophilic bacterium isolated from food waste.</title>
        <authorList>
            <person name="Young C.C."/>
            <person name="Kampfer P."/>
            <person name="Chen W.M."/>
            <person name="Yen W.S."/>
            <person name="Arun A.B."/>
            <person name="Lai W.A."/>
            <person name="Shen F.T."/>
            <person name="Rekha P.D."/>
            <person name="Lin K.Y."/>
            <person name="Chou J.H."/>
        </authorList>
    </citation>
    <scope>NUCLEOTIDE SEQUENCE</scope>
    <source>
        <strain evidence="3">CC-YY355</strain>
    </source>
</reference>
<evidence type="ECO:0000256" key="1">
    <source>
        <dbReference type="SAM" id="MobiDB-lite"/>
    </source>
</evidence>
<dbReference type="Proteomes" id="UP001160550">
    <property type="component" value="Unassembled WGS sequence"/>
</dbReference>
<accession>A0ABT6MRH3</accession>
<dbReference type="Pfam" id="PF03872">
    <property type="entry name" value="RseA_N"/>
    <property type="match status" value="1"/>
</dbReference>
<dbReference type="PANTHER" id="PTHR38104:SF1">
    <property type="entry name" value="ANTI-SIGMA-E FACTOR RSEA"/>
    <property type="match status" value="1"/>
</dbReference>
<dbReference type="InterPro" id="IPR052383">
    <property type="entry name" value="Anti-sigma-E_RseA-like"/>
</dbReference>
<feature type="region of interest" description="Disordered" evidence="1">
    <location>
        <begin position="279"/>
        <end position="303"/>
    </location>
</feature>
<dbReference type="SUPFAM" id="SSF89069">
    <property type="entry name" value="N-terminal, cytoplasmic domain of anti-sigmaE factor RseA"/>
    <property type="match status" value="1"/>
</dbReference>
<proteinExistence type="predicted"/>